<evidence type="ECO:0000313" key="18">
    <source>
        <dbReference type="EnsemblPlants" id="AET2Gv21234600.3"/>
    </source>
</evidence>
<dbReference type="PROSITE" id="PS00108">
    <property type="entry name" value="PROTEIN_KINASE_ST"/>
    <property type="match status" value="1"/>
</dbReference>
<reference evidence="19" key="1">
    <citation type="journal article" date="2014" name="Science">
        <title>Ancient hybridizations among the ancestral genomes of bread wheat.</title>
        <authorList>
            <consortium name="International Wheat Genome Sequencing Consortium,"/>
            <person name="Marcussen T."/>
            <person name="Sandve S.R."/>
            <person name="Heier L."/>
            <person name="Spannagl M."/>
            <person name="Pfeifer M."/>
            <person name="Jakobsen K.S."/>
            <person name="Wulff B.B."/>
            <person name="Steuernagel B."/>
            <person name="Mayer K.F."/>
            <person name="Olsen O.A."/>
        </authorList>
    </citation>
    <scope>NUCLEOTIDE SEQUENCE [LARGE SCALE GENOMIC DNA]</scope>
    <source>
        <strain evidence="19">cv. AL8/78</strain>
    </source>
</reference>
<dbReference type="SUPFAM" id="SSF56112">
    <property type="entry name" value="Protein kinase-like (PK-like)"/>
    <property type="match status" value="1"/>
</dbReference>
<dbReference type="PROSITE" id="PS50011">
    <property type="entry name" value="PROTEIN_KINASE_DOM"/>
    <property type="match status" value="1"/>
</dbReference>
<dbReference type="Proteomes" id="UP000015105">
    <property type="component" value="Chromosome 2D"/>
</dbReference>
<name>A0A453DGH8_AEGTS</name>
<evidence type="ECO:0000256" key="4">
    <source>
        <dbReference type="ARBA" id="ARBA00022679"/>
    </source>
</evidence>
<dbReference type="GO" id="GO:0005524">
    <property type="term" value="F:ATP binding"/>
    <property type="evidence" value="ECO:0007669"/>
    <property type="project" value="UniProtKB-UniRule"/>
</dbReference>
<dbReference type="AlphaFoldDB" id="A0A453DGH8"/>
<dbReference type="GeneID" id="109734736"/>
<evidence type="ECO:0000256" key="8">
    <source>
        <dbReference type="ARBA" id="ARBA00022741"/>
    </source>
</evidence>
<dbReference type="InterPro" id="IPR011009">
    <property type="entry name" value="Kinase-like_dom_sf"/>
</dbReference>
<evidence type="ECO:0000256" key="16">
    <source>
        <dbReference type="RuleBase" id="RU000304"/>
    </source>
</evidence>
<keyword evidence="8 15" id="KW-0547">Nucleotide-binding</keyword>
<dbReference type="InterPro" id="IPR052059">
    <property type="entry name" value="CR_Ser/Thr_kinase"/>
</dbReference>
<keyword evidence="4" id="KW-0808">Transferase</keyword>
<evidence type="ECO:0000256" key="14">
    <source>
        <dbReference type="ARBA" id="ARBA00023180"/>
    </source>
</evidence>
<keyword evidence="2 16" id="KW-0723">Serine/threonine-protein kinase</keyword>
<dbReference type="FunFam" id="3.30.200.20:FF:000225">
    <property type="entry name" value="cold-responsive protein kinase 1"/>
    <property type="match status" value="1"/>
</dbReference>
<dbReference type="GO" id="GO:0016020">
    <property type="term" value="C:membrane"/>
    <property type="evidence" value="ECO:0007669"/>
    <property type="project" value="UniProtKB-SubCell"/>
</dbReference>
<keyword evidence="7" id="KW-0677">Repeat</keyword>
<evidence type="ECO:0000256" key="13">
    <source>
        <dbReference type="ARBA" id="ARBA00023170"/>
    </source>
</evidence>
<dbReference type="PANTHER" id="PTHR47973">
    <property type="entry name" value="CYSTEINE-RICH RECEPTOR-LIKE PROTEIN KINASE 3"/>
    <property type="match status" value="1"/>
</dbReference>
<evidence type="ECO:0000256" key="1">
    <source>
        <dbReference type="ARBA" id="ARBA00004167"/>
    </source>
</evidence>
<dbReference type="STRING" id="200361.A0A453DGH8"/>
<evidence type="ECO:0000313" key="19">
    <source>
        <dbReference type="Proteomes" id="UP000015105"/>
    </source>
</evidence>
<feature type="domain" description="Protein kinase" evidence="17">
    <location>
        <begin position="56"/>
        <end position="357"/>
    </location>
</feature>
<evidence type="ECO:0000256" key="7">
    <source>
        <dbReference type="ARBA" id="ARBA00022737"/>
    </source>
</evidence>
<feature type="binding site" evidence="15">
    <location>
        <position position="84"/>
    </location>
    <ligand>
        <name>ATP</name>
        <dbReference type="ChEBI" id="CHEBI:30616"/>
    </ligand>
</feature>
<dbReference type="PROSITE" id="PS00107">
    <property type="entry name" value="PROTEIN_KINASE_ATP"/>
    <property type="match status" value="1"/>
</dbReference>
<evidence type="ECO:0000256" key="12">
    <source>
        <dbReference type="ARBA" id="ARBA00023136"/>
    </source>
</evidence>
<evidence type="ECO:0000256" key="3">
    <source>
        <dbReference type="ARBA" id="ARBA00022553"/>
    </source>
</evidence>
<dbReference type="RefSeq" id="XP_073365469.1">
    <property type="nucleotide sequence ID" value="XM_073509368.1"/>
</dbReference>
<keyword evidence="3" id="KW-0597">Phosphoprotein</keyword>
<keyword evidence="10 15" id="KW-0067">ATP-binding</keyword>
<evidence type="ECO:0000256" key="15">
    <source>
        <dbReference type="PROSITE-ProRule" id="PRU10141"/>
    </source>
</evidence>
<keyword evidence="11" id="KW-1133">Transmembrane helix</keyword>
<dbReference type="EnsemblPlants" id="AET2Gv21234600.3">
    <property type="protein sequence ID" value="AET2Gv21234600.3"/>
    <property type="gene ID" value="AET2Gv21234600"/>
</dbReference>
<organism evidence="18 19">
    <name type="scientific">Aegilops tauschii subsp. strangulata</name>
    <name type="common">Goatgrass</name>
    <dbReference type="NCBI Taxonomy" id="200361"/>
    <lineage>
        <taxon>Eukaryota</taxon>
        <taxon>Viridiplantae</taxon>
        <taxon>Streptophyta</taxon>
        <taxon>Embryophyta</taxon>
        <taxon>Tracheophyta</taxon>
        <taxon>Spermatophyta</taxon>
        <taxon>Magnoliopsida</taxon>
        <taxon>Liliopsida</taxon>
        <taxon>Poales</taxon>
        <taxon>Poaceae</taxon>
        <taxon>BOP clade</taxon>
        <taxon>Pooideae</taxon>
        <taxon>Triticodae</taxon>
        <taxon>Triticeae</taxon>
        <taxon>Triticinae</taxon>
        <taxon>Aegilops</taxon>
    </lineage>
</organism>
<dbReference type="Gramene" id="AET2Gv21234600.3">
    <property type="protein sequence ID" value="AET2Gv21234600.3"/>
    <property type="gene ID" value="AET2Gv21234600"/>
</dbReference>
<sequence length="413" mass="45850">MSWCCLPRAKKQQDNNLYSHRQQEILHPHSSLTGISAEKNIRLFSYAQLKSATDKFDRNNKVGRGGFGTVYKGTLPNKQDVAVKVLSAESRQGIREFLTEIDVISNVKHPNLVELIGCCVEGDNRILVYEYLENSSLDRALLGMNLYLCHYIDKVIFVATFNILPCAPAGSNSDPANFTWSVRSSICIGVARGLAYLHEEIPSPIVHRDIKASNILIDKNYVPKIGDFGLAKLFPDNITHISTRVAGTTGYLAPEYAWHGQLTKKADIYSFGVLVIEIVSGKSGSRSLLADDKFLLEKTWELYEAGKLKELVDPDLGDYPDEEAIRFIKVALFCTQAAAARRPSMLQVVKMLSKPIRINERELTAPGYISEYNSGVSKATASSDSRFKNSTTADDSDMFSTVVPQTVTDISPR</sequence>
<accession>A0A453DGH8</accession>
<evidence type="ECO:0000256" key="5">
    <source>
        <dbReference type="ARBA" id="ARBA00022692"/>
    </source>
</evidence>
<dbReference type="Gene3D" id="1.10.510.10">
    <property type="entry name" value="Transferase(Phosphotransferase) domain 1"/>
    <property type="match status" value="1"/>
</dbReference>
<evidence type="ECO:0000256" key="10">
    <source>
        <dbReference type="ARBA" id="ARBA00022840"/>
    </source>
</evidence>
<dbReference type="CDD" id="cd14066">
    <property type="entry name" value="STKc_IRAK"/>
    <property type="match status" value="1"/>
</dbReference>
<comment type="subcellular location">
    <subcellularLocation>
        <location evidence="1">Membrane</location>
        <topology evidence="1">Single-pass membrane protein</topology>
    </subcellularLocation>
</comment>
<dbReference type="Gene3D" id="3.30.200.20">
    <property type="entry name" value="Phosphorylase Kinase, domain 1"/>
    <property type="match status" value="1"/>
</dbReference>
<keyword evidence="9" id="KW-0418">Kinase</keyword>
<protein>
    <recommendedName>
        <fullName evidence="17">Protein kinase domain-containing protein</fullName>
    </recommendedName>
</protein>
<keyword evidence="6" id="KW-0732">Signal</keyword>
<keyword evidence="19" id="KW-1185">Reference proteome</keyword>
<evidence type="ECO:0000256" key="2">
    <source>
        <dbReference type="ARBA" id="ARBA00022527"/>
    </source>
</evidence>
<evidence type="ECO:0000256" key="6">
    <source>
        <dbReference type="ARBA" id="ARBA00022729"/>
    </source>
</evidence>
<evidence type="ECO:0000256" key="9">
    <source>
        <dbReference type="ARBA" id="ARBA00022777"/>
    </source>
</evidence>
<keyword evidence="5" id="KW-0812">Transmembrane</keyword>
<keyword evidence="13" id="KW-0675">Receptor</keyword>
<dbReference type="InterPro" id="IPR000719">
    <property type="entry name" value="Prot_kinase_dom"/>
</dbReference>
<keyword evidence="14" id="KW-0325">Glycoprotein</keyword>
<evidence type="ECO:0000259" key="17">
    <source>
        <dbReference type="PROSITE" id="PS50011"/>
    </source>
</evidence>
<reference evidence="19" key="2">
    <citation type="journal article" date="2017" name="Nat. Plants">
        <title>The Aegilops tauschii genome reveals multiple impacts of transposons.</title>
        <authorList>
            <person name="Zhao G."/>
            <person name="Zou C."/>
            <person name="Li K."/>
            <person name="Wang K."/>
            <person name="Li T."/>
            <person name="Gao L."/>
            <person name="Zhang X."/>
            <person name="Wang H."/>
            <person name="Yang Z."/>
            <person name="Liu X."/>
            <person name="Jiang W."/>
            <person name="Mao L."/>
            <person name="Kong X."/>
            <person name="Jiao Y."/>
            <person name="Jia J."/>
        </authorList>
    </citation>
    <scope>NUCLEOTIDE SEQUENCE [LARGE SCALE GENOMIC DNA]</scope>
    <source>
        <strain evidence="19">cv. AL8/78</strain>
    </source>
</reference>
<proteinExistence type="inferred from homology"/>
<comment type="similarity">
    <text evidence="16">Belongs to the protein kinase superfamily.</text>
</comment>
<dbReference type="InterPro" id="IPR017441">
    <property type="entry name" value="Protein_kinase_ATP_BS"/>
</dbReference>
<dbReference type="InterPro" id="IPR001245">
    <property type="entry name" value="Ser-Thr/Tyr_kinase_cat_dom"/>
</dbReference>
<dbReference type="GO" id="GO:0004674">
    <property type="term" value="F:protein serine/threonine kinase activity"/>
    <property type="evidence" value="ECO:0007669"/>
    <property type="project" value="UniProtKB-KW"/>
</dbReference>
<dbReference type="Pfam" id="PF07714">
    <property type="entry name" value="PK_Tyr_Ser-Thr"/>
    <property type="match status" value="1"/>
</dbReference>
<reference evidence="18" key="3">
    <citation type="journal article" date="2017" name="Nature">
        <title>Genome sequence of the progenitor of the wheat D genome Aegilops tauschii.</title>
        <authorList>
            <person name="Luo M.C."/>
            <person name="Gu Y.Q."/>
            <person name="Puiu D."/>
            <person name="Wang H."/>
            <person name="Twardziok S.O."/>
            <person name="Deal K.R."/>
            <person name="Huo N."/>
            <person name="Zhu T."/>
            <person name="Wang L."/>
            <person name="Wang Y."/>
            <person name="McGuire P.E."/>
            <person name="Liu S."/>
            <person name="Long H."/>
            <person name="Ramasamy R.K."/>
            <person name="Rodriguez J.C."/>
            <person name="Van S.L."/>
            <person name="Yuan L."/>
            <person name="Wang Z."/>
            <person name="Xia Z."/>
            <person name="Xiao L."/>
            <person name="Anderson O.D."/>
            <person name="Ouyang S."/>
            <person name="Liang Y."/>
            <person name="Zimin A.V."/>
            <person name="Pertea G."/>
            <person name="Qi P."/>
            <person name="Bennetzen J.L."/>
            <person name="Dai X."/>
            <person name="Dawson M.W."/>
            <person name="Muller H.G."/>
            <person name="Kugler K."/>
            <person name="Rivarola-Duarte L."/>
            <person name="Spannagl M."/>
            <person name="Mayer K.F.X."/>
            <person name="Lu F.H."/>
            <person name="Bevan M.W."/>
            <person name="Leroy P."/>
            <person name="Li P."/>
            <person name="You F.M."/>
            <person name="Sun Q."/>
            <person name="Liu Z."/>
            <person name="Lyons E."/>
            <person name="Wicker T."/>
            <person name="Salzberg S.L."/>
            <person name="Devos K.M."/>
            <person name="Dvorak J."/>
        </authorList>
    </citation>
    <scope>NUCLEOTIDE SEQUENCE [LARGE SCALE GENOMIC DNA]</scope>
    <source>
        <strain evidence="18">cv. AL8/78</strain>
    </source>
</reference>
<dbReference type="SMART" id="SM00220">
    <property type="entry name" value="S_TKc"/>
    <property type="match status" value="1"/>
</dbReference>
<reference evidence="18" key="5">
    <citation type="journal article" date="2021" name="G3 (Bethesda)">
        <title>Aegilops tauschii genome assembly Aet v5.0 features greater sequence contiguity and improved annotation.</title>
        <authorList>
            <person name="Wang L."/>
            <person name="Zhu T."/>
            <person name="Rodriguez J.C."/>
            <person name="Deal K.R."/>
            <person name="Dubcovsky J."/>
            <person name="McGuire P.E."/>
            <person name="Lux T."/>
            <person name="Spannagl M."/>
            <person name="Mayer K.F.X."/>
            <person name="Baldrich P."/>
            <person name="Meyers B.C."/>
            <person name="Huo N."/>
            <person name="Gu Y.Q."/>
            <person name="Zhou H."/>
            <person name="Devos K.M."/>
            <person name="Bennetzen J.L."/>
            <person name="Unver T."/>
            <person name="Budak H."/>
            <person name="Gulick P.J."/>
            <person name="Galiba G."/>
            <person name="Kalapos B."/>
            <person name="Nelson D.R."/>
            <person name="Li P."/>
            <person name="You F.M."/>
            <person name="Luo M.C."/>
            <person name="Dvorak J."/>
        </authorList>
    </citation>
    <scope>NUCLEOTIDE SEQUENCE [LARGE SCALE GENOMIC DNA]</scope>
    <source>
        <strain evidence="18">cv. AL8/78</strain>
    </source>
</reference>
<dbReference type="FunFam" id="1.10.510.10:FF:000044">
    <property type="entry name" value="Putative LRR receptor-like serine/threonine-protein kinase"/>
    <property type="match status" value="1"/>
</dbReference>
<dbReference type="InterPro" id="IPR008271">
    <property type="entry name" value="Ser/Thr_kinase_AS"/>
</dbReference>
<reference evidence="18" key="4">
    <citation type="submission" date="2019-03" db="UniProtKB">
        <authorList>
            <consortium name="EnsemblPlants"/>
        </authorList>
    </citation>
    <scope>IDENTIFICATION</scope>
</reference>
<evidence type="ECO:0000256" key="11">
    <source>
        <dbReference type="ARBA" id="ARBA00022989"/>
    </source>
</evidence>
<keyword evidence="12" id="KW-0472">Membrane</keyword>